<dbReference type="PRINTS" id="PR00811">
    <property type="entry name" value="BCTERIALGSPD"/>
</dbReference>
<reference evidence="5 6" key="1">
    <citation type="journal article" date="2014" name="Int. J. Syst. Evol. Microbiol.">
        <title>Complete genome sequence of Corynebacterium casei LMG S-19264T (=DSM 44701T), isolated from a smear-ripened cheese.</title>
        <authorList>
            <consortium name="US DOE Joint Genome Institute (JGI-PGF)"/>
            <person name="Walter F."/>
            <person name="Albersmeier A."/>
            <person name="Kalinowski J."/>
            <person name="Ruckert C."/>
        </authorList>
    </citation>
    <scope>NUCLEOTIDE SEQUENCE [LARGE SCALE GENOMIC DNA]</scope>
    <source>
        <strain evidence="5 6">KCTC 23968</strain>
    </source>
</reference>
<evidence type="ECO:0000313" key="5">
    <source>
        <dbReference type="EMBL" id="GGX74103.1"/>
    </source>
</evidence>
<dbReference type="PANTHER" id="PTHR30332">
    <property type="entry name" value="PROBABLE GENERAL SECRETION PATHWAY PROTEIN D"/>
    <property type="match status" value="1"/>
</dbReference>
<name>A0A918KUJ0_9PROT</name>
<dbReference type="InterPro" id="IPR050810">
    <property type="entry name" value="Bact_Secretion_Sys_Channel"/>
</dbReference>
<dbReference type="RefSeq" id="WP_189586804.1">
    <property type="nucleotide sequence ID" value="NZ_BMYV01000003.1"/>
</dbReference>
<dbReference type="InterPro" id="IPR004846">
    <property type="entry name" value="T2SS/T3SS_dom"/>
</dbReference>
<dbReference type="AlphaFoldDB" id="A0A918KUJ0"/>
<comment type="caution">
    <text evidence="5">The sequence shown here is derived from an EMBL/GenBank/DDBJ whole genome shotgun (WGS) entry which is preliminary data.</text>
</comment>
<keyword evidence="6" id="KW-1185">Reference proteome</keyword>
<dbReference type="Pfam" id="PF00263">
    <property type="entry name" value="Secretin"/>
    <property type="match status" value="1"/>
</dbReference>
<dbReference type="GO" id="GO:0009306">
    <property type="term" value="P:protein secretion"/>
    <property type="evidence" value="ECO:0007669"/>
    <property type="project" value="InterPro"/>
</dbReference>
<dbReference type="Proteomes" id="UP000600865">
    <property type="component" value="Unassembled WGS sequence"/>
</dbReference>
<dbReference type="Pfam" id="PF13629">
    <property type="entry name" value="T2SS-T3SS_pil_N"/>
    <property type="match status" value="1"/>
</dbReference>
<feature type="domain" description="Type II/III secretion system secretin-like" evidence="3">
    <location>
        <begin position="243"/>
        <end position="403"/>
    </location>
</feature>
<accession>A0A918KUJ0</accession>
<dbReference type="InterPro" id="IPR032789">
    <property type="entry name" value="T2SS-T3SS_pil_N"/>
</dbReference>
<evidence type="ECO:0000259" key="4">
    <source>
        <dbReference type="Pfam" id="PF13629"/>
    </source>
</evidence>
<dbReference type="GO" id="GO:0015627">
    <property type="term" value="C:type II protein secretion system complex"/>
    <property type="evidence" value="ECO:0007669"/>
    <property type="project" value="TreeGrafter"/>
</dbReference>
<feature type="chain" id="PRO_5037885725" evidence="2">
    <location>
        <begin position="21"/>
        <end position="442"/>
    </location>
</feature>
<keyword evidence="2" id="KW-0732">Signal</keyword>
<feature type="signal peptide" evidence="2">
    <location>
        <begin position="1"/>
        <end position="20"/>
    </location>
</feature>
<evidence type="ECO:0000256" key="1">
    <source>
        <dbReference type="RuleBase" id="RU004003"/>
    </source>
</evidence>
<gene>
    <name evidence="5" type="ORF">GCM10011309_25300</name>
</gene>
<comment type="similarity">
    <text evidence="1">Belongs to the bacterial secretin family.</text>
</comment>
<dbReference type="PANTHER" id="PTHR30332:SF17">
    <property type="entry name" value="TYPE IV PILIATION SYSTEM PROTEIN DR_0774-RELATED"/>
    <property type="match status" value="1"/>
</dbReference>
<feature type="domain" description="Pilus formation protein N-terminal" evidence="4">
    <location>
        <begin position="33"/>
        <end position="100"/>
    </location>
</feature>
<protein>
    <submittedName>
        <fullName evidence="5">General secretion pathway protein</fullName>
    </submittedName>
</protein>
<evidence type="ECO:0000259" key="3">
    <source>
        <dbReference type="Pfam" id="PF00263"/>
    </source>
</evidence>
<sequence length="442" mass="46607">MKRALTLIALATLMTSTADARSWVDTKTGERTSTSVTKDDTLVMRTDNAFTQVRVANADIADVVVLSDRSFQVLGKAGGKTNVMLYDRDNQLVDIVDVTVGFDVASLKKTLFETFPNEAVEVRPLAGGIYLSGDVSSVSVAERAVSIAEAYAPARVTSGLAIRDSHQVMLEVRFVEASRDSIKRLGVNLLSERGGVIDSVGNIMGANPGDFGIGGSTSLVNSTASLILGGGIGTASLDVRIDALEEKGIIRTLAEPNLVSMSGETASFLAGGEFPIPVSSGLGEVTIEYRKFGVGLAFTPTVLDNGVINLKVAPEVSQLDVQNTVEIGGVTVPGLRVRRANTTVELRNGQSFAIAGLLQNESANTREQVPWLGKLPIIGSLFSSTRYQSAETELVIIVTPHLARPVSDRSQLSDPLANVSLPSEASAFLGGKIEGGFGHAME</sequence>
<evidence type="ECO:0000256" key="2">
    <source>
        <dbReference type="SAM" id="SignalP"/>
    </source>
</evidence>
<evidence type="ECO:0000313" key="6">
    <source>
        <dbReference type="Proteomes" id="UP000600865"/>
    </source>
</evidence>
<dbReference type="InterPro" id="IPR001775">
    <property type="entry name" value="GspD/PilQ"/>
</dbReference>
<proteinExistence type="inferred from homology"/>
<organism evidence="5 6">
    <name type="scientific">Litorimonas cladophorae</name>
    <dbReference type="NCBI Taxonomy" id="1220491"/>
    <lineage>
        <taxon>Bacteria</taxon>
        <taxon>Pseudomonadati</taxon>
        <taxon>Pseudomonadota</taxon>
        <taxon>Alphaproteobacteria</taxon>
        <taxon>Maricaulales</taxon>
        <taxon>Robiginitomaculaceae</taxon>
    </lineage>
</organism>
<dbReference type="EMBL" id="BMYV01000003">
    <property type="protein sequence ID" value="GGX74103.1"/>
    <property type="molecule type" value="Genomic_DNA"/>
</dbReference>